<sequence length="132" mass="15007">AQTLIFDGTFYSAPAGFEQLWTAIAVVDGFYVPTFFVLMKNRQQTEYERALRRIRDELAERRLFGVVSAMNFVTDYEPGMRAAIANAWDVPPNHIRGCLWHLCKAWNIAAALLIEKKRASGFIIFAAFLACQ</sequence>
<proteinExistence type="predicted"/>
<keyword evidence="1" id="KW-1133">Transmembrane helix</keyword>
<dbReference type="EMBL" id="JABANN010003074">
    <property type="protein sequence ID" value="KAF4646820.1"/>
    <property type="molecule type" value="Genomic_DNA"/>
</dbReference>
<keyword evidence="1" id="KW-0472">Membrane</keyword>
<dbReference type="InterPro" id="IPR018289">
    <property type="entry name" value="MULE_transposase_dom"/>
</dbReference>
<keyword evidence="1" id="KW-0812">Transmembrane</keyword>
<comment type="caution">
    <text evidence="3">The sequence shown here is derived from an EMBL/GenBank/DDBJ whole genome shotgun (WGS) entry which is preliminary data.</text>
</comment>
<evidence type="ECO:0000259" key="2">
    <source>
        <dbReference type="Pfam" id="PF10551"/>
    </source>
</evidence>
<evidence type="ECO:0000256" key="1">
    <source>
        <dbReference type="SAM" id="Phobius"/>
    </source>
</evidence>
<dbReference type="Pfam" id="PF10551">
    <property type="entry name" value="MULE"/>
    <property type="match status" value="1"/>
</dbReference>
<evidence type="ECO:0000313" key="3">
    <source>
        <dbReference type="EMBL" id="KAF4646820.1"/>
    </source>
</evidence>
<name>A0A7J6KIM9_PEROL</name>
<organism evidence="3 4">
    <name type="scientific">Perkinsus olseni</name>
    <name type="common">Perkinsus atlanticus</name>
    <dbReference type="NCBI Taxonomy" id="32597"/>
    <lineage>
        <taxon>Eukaryota</taxon>
        <taxon>Sar</taxon>
        <taxon>Alveolata</taxon>
        <taxon>Perkinsozoa</taxon>
        <taxon>Perkinsea</taxon>
        <taxon>Perkinsida</taxon>
        <taxon>Perkinsidae</taxon>
        <taxon>Perkinsus</taxon>
    </lineage>
</organism>
<feature type="non-terminal residue" evidence="3">
    <location>
        <position position="1"/>
    </location>
</feature>
<accession>A0A7J6KIM9</accession>
<reference evidence="3 4" key="1">
    <citation type="submission" date="2020-04" db="EMBL/GenBank/DDBJ databases">
        <title>Perkinsus olseni comparative genomics.</title>
        <authorList>
            <person name="Bogema D.R."/>
        </authorList>
    </citation>
    <scope>NUCLEOTIDE SEQUENCE [LARGE SCALE GENOMIC DNA]</scope>
    <source>
        <strain evidence="3">ATCC PRA-31</strain>
    </source>
</reference>
<dbReference type="Proteomes" id="UP000572268">
    <property type="component" value="Unassembled WGS sequence"/>
</dbReference>
<feature type="transmembrane region" description="Helical" evidence="1">
    <location>
        <begin position="20"/>
        <end position="39"/>
    </location>
</feature>
<gene>
    <name evidence="3" type="ORF">FOL46_005112</name>
</gene>
<protein>
    <recommendedName>
        <fullName evidence="2">MULE transposase domain-containing protein</fullName>
    </recommendedName>
</protein>
<evidence type="ECO:0000313" key="4">
    <source>
        <dbReference type="Proteomes" id="UP000572268"/>
    </source>
</evidence>
<feature type="non-terminal residue" evidence="3">
    <location>
        <position position="132"/>
    </location>
</feature>
<feature type="domain" description="MULE transposase" evidence="2">
    <location>
        <begin position="4"/>
        <end position="104"/>
    </location>
</feature>
<dbReference type="AlphaFoldDB" id="A0A7J6KIM9"/>